<dbReference type="PRINTS" id="PR00034">
    <property type="entry name" value="HTHCRP"/>
</dbReference>
<evidence type="ECO:0000259" key="1">
    <source>
        <dbReference type="PROSITE" id="PS51063"/>
    </source>
</evidence>
<dbReference type="Gene3D" id="1.10.10.10">
    <property type="entry name" value="Winged helix-like DNA-binding domain superfamily/Winged helix DNA-binding domain"/>
    <property type="match status" value="1"/>
</dbReference>
<name>A0ABX1XTG3_9BACL</name>
<protein>
    <submittedName>
        <fullName evidence="2">Helix-turn-helix domain-containing protein</fullName>
    </submittedName>
</protein>
<gene>
    <name evidence="2" type="ORF">GC098_10375</name>
</gene>
<dbReference type="InterPro" id="IPR036388">
    <property type="entry name" value="WH-like_DNA-bd_sf"/>
</dbReference>
<dbReference type="SUPFAM" id="SSF46785">
    <property type="entry name" value="Winged helix' DNA-binding domain"/>
    <property type="match status" value="1"/>
</dbReference>
<proteinExistence type="predicted"/>
<sequence length="37" mass="3994">MIDLPLSHQEIANMLGANREAISGVISELAKEDVVKT</sequence>
<dbReference type="Proteomes" id="UP000616779">
    <property type="component" value="Unassembled WGS sequence"/>
</dbReference>
<keyword evidence="3" id="KW-1185">Reference proteome</keyword>
<comment type="caution">
    <text evidence="2">The sequence shown here is derived from an EMBL/GenBank/DDBJ whole genome shotgun (WGS) entry which is preliminary data.</text>
</comment>
<dbReference type="InterPro" id="IPR012318">
    <property type="entry name" value="HTH_CRP"/>
</dbReference>
<dbReference type="Pfam" id="PF13545">
    <property type="entry name" value="HTH_Crp_2"/>
    <property type="match status" value="1"/>
</dbReference>
<reference evidence="2 3" key="1">
    <citation type="submission" date="2019-10" db="EMBL/GenBank/DDBJ databases">
        <title>Description of Paenibacillus terrestris sp. nov.</title>
        <authorList>
            <person name="Carlier A."/>
            <person name="Qi S."/>
        </authorList>
    </citation>
    <scope>NUCLEOTIDE SEQUENCE [LARGE SCALE GENOMIC DNA]</scope>
    <source>
        <strain evidence="2 3">LMG 31458</strain>
    </source>
</reference>
<dbReference type="PROSITE" id="PS51063">
    <property type="entry name" value="HTH_CRP_2"/>
    <property type="match status" value="1"/>
</dbReference>
<dbReference type="InterPro" id="IPR036390">
    <property type="entry name" value="WH_DNA-bd_sf"/>
</dbReference>
<evidence type="ECO:0000313" key="3">
    <source>
        <dbReference type="Proteomes" id="UP000616779"/>
    </source>
</evidence>
<dbReference type="EMBL" id="WHOA01000082">
    <property type="protein sequence ID" value="NOU71820.1"/>
    <property type="molecule type" value="Genomic_DNA"/>
</dbReference>
<evidence type="ECO:0000313" key="2">
    <source>
        <dbReference type="EMBL" id="NOU71820.1"/>
    </source>
</evidence>
<accession>A0ABX1XTG3</accession>
<organism evidence="2 3">
    <name type="scientific">Paenibacillus phytorum</name>
    <dbReference type="NCBI Taxonomy" id="2654977"/>
    <lineage>
        <taxon>Bacteria</taxon>
        <taxon>Bacillati</taxon>
        <taxon>Bacillota</taxon>
        <taxon>Bacilli</taxon>
        <taxon>Bacillales</taxon>
        <taxon>Paenibacillaceae</taxon>
        <taxon>Paenibacillus</taxon>
    </lineage>
</organism>
<feature type="domain" description="HTH crp-type" evidence="1">
    <location>
        <begin position="1"/>
        <end position="37"/>
    </location>
</feature>